<dbReference type="KEGG" id="lhg:JMUB5056_0238"/>
<dbReference type="AlphaFoldDB" id="A0A510L4D1"/>
<protein>
    <submittedName>
        <fullName evidence="3">Transposase</fullName>
    </submittedName>
</protein>
<organism evidence="3 4">
    <name type="scientific">Leptotrichia hongkongensis</name>
    <dbReference type="NCBI Taxonomy" id="554406"/>
    <lineage>
        <taxon>Bacteria</taxon>
        <taxon>Fusobacteriati</taxon>
        <taxon>Fusobacteriota</taxon>
        <taxon>Fusobacteriia</taxon>
        <taxon>Fusobacteriales</taxon>
        <taxon>Leptotrichiaceae</taxon>
        <taxon>Leptotrichia</taxon>
    </lineage>
</organism>
<dbReference type="GO" id="GO:0003676">
    <property type="term" value="F:nucleic acid binding"/>
    <property type="evidence" value="ECO:0007669"/>
    <property type="project" value="InterPro"/>
</dbReference>
<proteinExistence type="predicted"/>
<dbReference type="PANTHER" id="PTHR42648">
    <property type="entry name" value="TRANSPOSASE, PUTATIVE-RELATED"/>
    <property type="match status" value="1"/>
</dbReference>
<dbReference type="InterPro" id="IPR012337">
    <property type="entry name" value="RNaseH-like_sf"/>
</dbReference>
<dbReference type="PANTHER" id="PTHR42648:SF12">
    <property type="entry name" value="BLL1855 PROTEIN"/>
    <property type="match status" value="1"/>
</dbReference>
<evidence type="ECO:0000259" key="2">
    <source>
        <dbReference type="PROSITE" id="PS50994"/>
    </source>
</evidence>
<dbReference type="SUPFAM" id="SSF53098">
    <property type="entry name" value="Ribonuclease H-like"/>
    <property type="match status" value="1"/>
</dbReference>
<feature type="domain" description="Integrase catalytic" evidence="2">
    <location>
        <begin position="58"/>
        <end position="229"/>
    </location>
</feature>
<dbReference type="InterPro" id="IPR001584">
    <property type="entry name" value="Integrase_cat-core"/>
</dbReference>
<evidence type="ECO:0000313" key="3">
    <source>
        <dbReference type="EMBL" id="BBM58666.1"/>
    </source>
</evidence>
<dbReference type="Pfam" id="PF00665">
    <property type="entry name" value="rve"/>
    <property type="match status" value="1"/>
</dbReference>
<evidence type="ECO:0000256" key="1">
    <source>
        <dbReference type="SAM" id="MobiDB-lite"/>
    </source>
</evidence>
<dbReference type="InterPro" id="IPR039537">
    <property type="entry name" value="Retrotran_Ty1/copia-like"/>
</dbReference>
<dbReference type="RefSeq" id="WP_232052577.1">
    <property type="nucleotide sequence ID" value="NZ_AP019846.1"/>
</dbReference>
<sequence length="232" mass="27874">MKKYRKFGYEGLAEVYVKARKEGYSRTYDSMCKIIRKMKGNAKEKPKKQHKRKKKVEQAKYPGERVQIDIKYVPEECIQFGTRDQKYYQITALDEYTRKRVLRIADEKSTYQTAKFLENLERELGFDIKKVQTDNGKEFTNSESDKKTLFELKLEEKGIEYVTTRPYSPWENGKVERSHRLDSKYYADKKFKSKEELLRAIRKYNTRYNNISRKVLGFKSPNEVLKEYKENQ</sequence>
<accession>A0A510L4D1</accession>
<dbReference type="PROSITE" id="PS50994">
    <property type="entry name" value="INTEGRASE"/>
    <property type="match status" value="1"/>
</dbReference>
<name>A0A510L4D1_9FUSO</name>
<feature type="compositionally biased region" description="Basic residues" evidence="1">
    <location>
        <begin position="39"/>
        <end position="55"/>
    </location>
</feature>
<dbReference type="Proteomes" id="UP000321561">
    <property type="component" value="Chromosome"/>
</dbReference>
<reference evidence="3 4" key="1">
    <citation type="submission" date="2019-07" db="EMBL/GenBank/DDBJ databases">
        <title>Complete Genome Sequence of Leptotrichia hongkongensis Strain JMUB5056.</title>
        <authorList>
            <person name="Watanabe S."/>
            <person name="Cui L."/>
        </authorList>
    </citation>
    <scope>NUCLEOTIDE SEQUENCE [LARGE SCALE GENOMIC DNA]</scope>
    <source>
        <strain evidence="3 4">JMUB5056</strain>
    </source>
</reference>
<evidence type="ECO:0000313" key="4">
    <source>
        <dbReference type="Proteomes" id="UP000321561"/>
    </source>
</evidence>
<gene>
    <name evidence="3" type="ORF">JMUB5056_0238</name>
</gene>
<dbReference type="InterPro" id="IPR036397">
    <property type="entry name" value="RNaseH_sf"/>
</dbReference>
<dbReference type="Gene3D" id="3.30.420.10">
    <property type="entry name" value="Ribonuclease H-like superfamily/Ribonuclease H"/>
    <property type="match status" value="1"/>
</dbReference>
<dbReference type="EMBL" id="AP019846">
    <property type="protein sequence ID" value="BBM58666.1"/>
    <property type="molecule type" value="Genomic_DNA"/>
</dbReference>
<dbReference type="GO" id="GO:0015074">
    <property type="term" value="P:DNA integration"/>
    <property type="evidence" value="ECO:0007669"/>
    <property type="project" value="InterPro"/>
</dbReference>
<feature type="region of interest" description="Disordered" evidence="1">
    <location>
        <begin position="39"/>
        <end position="60"/>
    </location>
</feature>